<dbReference type="Proteomes" id="UP000237682">
    <property type="component" value="Unassembled WGS sequence"/>
</dbReference>
<proteinExistence type="predicted"/>
<organism evidence="1 2">
    <name type="scientific">Labrys okinawensis</name>
    <dbReference type="NCBI Taxonomy" id="346911"/>
    <lineage>
        <taxon>Bacteria</taxon>
        <taxon>Pseudomonadati</taxon>
        <taxon>Pseudomonadota</taxon>
        <taxon>Alphaproteobacteria</taxon>
        <taxon>Hyphomicrobiales</taxon>
        <taxon>Xanthobacteraceae</taxon>
        <taxon>Labrys</taxon>
    </lineage>
</organism>
<sequence>MTACLRDVLIQVRVTTACLMLPVLSTGCASVPLKSAGTLTSYDKLSEPKGLLSRSRNYVDASALASVKTVGIVPTTLAQSASARVKTESDRAMVANALDREICVALSDKFQVVTPGAPADLMVRTVITDIVPTNRAVAVLATAVTLGSGFALPVSVPRLPFGLGGLAVEAEAVDSKGNQRAAMLWARGANSISNKPRMSEVGDAYGLATTFGSEFSRMLVTGKEPRTLDIRLPSGQRIRSWLGGKPKYPACDGFGRAPGLLGVVAEKFGAPPEWTDKRHQAAPQR</sequence>
<dbReference type="InterPro" id="IPR021747">
    <property type="entry name" value="DUF3313"/>
</dbReference>
<keyword evidence="2" id="KW-1185">Reference proteome</keyword>
<dbReference type="PROSITE" id="PS51257">
    <property type="entry name" value="PROKAR_LIPOPROTEIN"/>
    <property type="match status" value="1"/>
</dbReference>
<name>A0A2S9QJF2_9HYPH</name>
<dbReference type="Pfam" id="PF11769">
    <property type="entry name" value="DUF3313"/>
    <property type="match status" value="1"/>
</dbReference>
<protein>
    <submittedName>
        <fullName evidence="1">DUF3313 domain-containing protein</fullName>
    </submittedName>
</protein>
<gene>
    <name evidence="1" type="ORF">C5L14_02625</name>
</gene>
<dbReference type="AlphaFoldDB" id="A0A2S9QJF2"/>
<evidence type="ECO:0000313" key="1">
    <source>
        <dbReference type="EMBL" id="PRH89486.1"/>
    </source>
</evidence>
<reference evidence="1 2" key="1">
    <citation type="submission" date="2018-02" db="EMBL/GenBank/DDBJ databases">
        <title>Whole genome sequencing of endophytic bacterium.</title>
        <authorList>
            <person name="Eedara R."/>
            <person name="Podile A.R."/>
        </authorList>
    </citation>
    <scope>NUCLEOTIDE SEQUENCE [LARGE SCALE GENOMIC DNA]</scope>
    <source>
        <strain evidence="1 2">RP1T</strain>
    </source>
</reference>
<dbReference type="OrthoDB" id="7629881at2"/>
<accession>A0A2S9QJF2</accession>
<dbReference type="EMBL" id="PUEJ01000001">
    <property type="protein sequence ID" value="PRH89486.1"/>
    <property type="molecule type" value="Genomic_DNA"/>
</dbReference>
<evidence type="ECO:0000313" key="2">
    <source>
        <dbReference type="Proteomes" id="UP000237682"/>
    </source>
</evidence>
<comment type="caution">
    <text evidence="1">The sequence shown here is derived from an EMBL/GenBank/DDBJ whole genome shotgun (WGS) entry which is preliminary data.</text>
</comment>